<dbReference type="Proteomes" id="UP000309673">
    <property type="component" value="Unassembled WGS sequence"/>
</dbReference>
<organism evidence="1 2">
    <name type="scientific">Cohnella pontilimi</name>
    <dbReference type="NCBI Taxonomy" id="2564100"/>
    <lineage>
        <taxon>Bacteria</taxon>
        <taxon>Bacillati</taxon>
        <taxon>Bacillota</taxon>
        <taxon>Bacilli</taxon>
        <taxon>Bacillales</taxon>
        <taxon>Paenibacillaceae</taxon>
        <taxon>Cohnella</taxon>
    </lineage>
</organism>
<accession>A0A4U0FAU3</accession>
<keyword evidence="2" id="KW-1185">Reference proteome</keyword>
<gene>
    <name evidence="1" type="ORF">E5161_11735</name>
</gene>
<evidence type="ECO:0000313" key="2">
    <source>
        <dbReference type="Proteomes" id="UP000309673"/>
    </source>
</evidence>
<comment type="caution">
    <text evidence="1">The sequence shown here is derived from an EMBL/GenBank/DDBJ whole genome shotgun (WGS) entry which is preliminary data.</text>
</comment>
<dbReference type="EMBL" id="SUPK01000005">
    <property type="protein sequence ID" value="TJY41867.1"/>
    <property type="molecule type" value="Genomic_DNA"/>
</dbReference>
<dbReference type="RefSeq" id="WP_136778002.1">
    <property type="nucleotide sequence ID" value="NZ_SUPK01000005.1"/>
</dbReference>
<dbReference type="AlphaFoldDB" id="A0A4U0FAU3"/>
<sequence>MIHLQEVPFVRVVAEAAQEQRIMSPGSCDGVKQWIKRIERRNLMQANEQVIRQASEVLIRRLNRSAPVIGK</sequence>
<proteinExistence type="predicted"/>
<name>A0A4U0FAU3_9BACL</name>
<evidence type="ECO:0000313" key="1">
    <source>
        <dbReference type="EMBL" id="TJY41867.1"/>
    </source>
</evidence>
<reference evidence="1 2" key="1">
    <citation type="submission" date="2019-04" db="EMBL/GenBank/DDBJ databases">
        <title>Cohnella sp. nov., isolated from soil.</title>
        <authorList>
            <person name="Kim W."/>
        </authorList>
    </citation>
    <scope>NUCLEOTIDE SEQUENCE [LARGE SCALE GENOMIC DNA]</scope>
    <source>
        <strain evidence="1 2">CAU 1483</strain>
    </source>
</reference>
<protein>
    <submittedName>
        <fullName evidence="1">Uncharacterized protein</fullName>
    </submittedName>
</protein>